<protein>
    <submittedName>
        <fullName evidence="1">Uncharacterized protein</fullName>
    </submittedName>
</protein>
<evidence type="ECO:0000313" key="2">
    <source>
        <dbReference type="Proteomes" id="UP000822688"/>
    </source>
</evidence>
<proteinExistence type="predicted"/>
<organism evidence="1 2">
    <name type="scientific">Ceratodon purpureus</name>
    <name type="common">Fire moss</name>
    <name type="synonym">Dicranum purpureum</name>
    <dbReference type="NCBI Taxonomy" id="3225"/>
    <lineage>
        <taxon>Eukaryota</taxon>
        <taxon>Viridiplantae</taxon>
        <taxon>Streptophyta</taxon>
        <taxon>Embryophyta</taxon>
        <taxon>Bryophyta</taxon>
        <taxon>Bryophytina</taxon>
        <taxon>Bryopsida</taxon>
        <taxon>Dicranidae</taxon>
        <taxon>Pseudoditrichales</taxon>
        <taxon>Ditrichaceae</taxon>
        <taxon>Ceratodon</taxon>
    </lineage>
</organism>
<comment type="caution">
    <text evidence="1">The sequence shown here is derived from an EMBL/GenBank/DDBJ whole genome shotgun (WGS) entry which is preliminary data.</text>
</comment>
<dbReference type="AlphaFoldDB" id="A0A8T0GY59"/>
<accession>A0A8T0GY59</accession>
<reference evidence="1" key="1">
    <citation type="submission" date="2020-06" db="EMBL/GenBank/DDBJ databases">
        <title>WGS assembly of Ceratodon purpureus strain R40.</title>
        <authorList>
            <person name="Carey S.B."/>
            <person name="Jenkins J."/>
            <person name="Shu S."/>
            <person name="Lovell J.T."/>
            <person name="Sreedasyam A."/>
            <person name="Maumus F."/>
            <person name="Tiley G.P."/>
            <person name="Fernandez-Pozo N."/>
            <person name="Barry K."/>
            <person name="Chen C."/>
            <person name="Wang M."/>
            <person name="Lipzen A."/>
            <person name="Daum C."/>
            <person name="Saski C.A."/>
            <person name="Payton A.C."/>
            <person name="Mcbreen J.C."/>
            <person name="Conrad R.E."/>
            <person name="Kollar L.M."/>
            <person name="Olsson S."/>
            <person name="Huttunen S."/>
            <person name="Landis J.B."/>
            <person name="Wickett N.J."/>
            <person name="Johnson M.G."/>
            <person name="Rensing S.A."/>
            <person name="Grimwood J."/>
            <person name="Schmutz J."/>
            <person name="Mcdaniel S.F."/>
        </authorList>
    </citation>
    <scope>NUCLEOTIDE SEQUENCE</scope>
    <source>
        <strain evidence="1">R40</strain>
    </source>
</reference>
<keyword evidence="2" id="KW-1185">Reference proteome</keyword>
<evidence type="ECO:0000313" key="1">
    <source>
        <dbReference type="EMBL" id="KAG0564721.1"/>
    </source>
</evidence>
<sequence>MVPPVHHNISNPMKYLFPGPLFRTPNFKKIVDQIPSSATYFAKQTLNSCMRSYKPTKMSDPDFLSSQLTKFSNTSAEVGITPFSFDHLTTVAAPNPHPLHQKKLQS</sequence>
<dbReference type="EMBL" id="CM026429">
    <property type="protein sequence ID" value="KAG0564721.1"/>
    <property type="molecule type" value="Genomic_DNA"/>
</dbReference>
<dbReference type="Proteomes" id="UP000822688">
    <property type="component" value="Chromosome 8"/>
</dbReference>
<name>A0A8T0GY59_CERPU</name>
<gene>
    <name evidence="1" type="ORF">KC19_8G134100</name>
</gene>